<dbReference type="KEGG" id="pcq:PcP3B5_29680"/>
<protein>
    <recommendedName>
        <fullName evidence="4">Trehalose 6-phosphate phosphatase</fullName>
        <ecNumber evidence="4">3.1.3.12</ecNumber>
    </recommendedName>
</protein>
<dbReference type="PANTHER" id="PTHR43768:SF3">
    <property type="entry name" value="TREHALOSE 6-PHOSPHATE PHOSPHATASE"/>
    <property type="match status" value="1"/>
</dbReference>
<dbReference type="NCBIfam" id="TIGR01484">
    <property type="entry name" value="HAD-SF-IIB"/>
    <property type="match status" value="1"/>
</dbReference>
<comment type="pathway">
    <text evidence="1 4">Glycan biosynthesis; trehalose biosynthesis.</text>
</comment>
<dbReference type="PANTHER" id="PTHR43768">
    <property type="entry name" value="TREHALOSE 6-PHOSPHATE PHOSPHATASE"/>
    <property type="match status" value="1"/>
</dbReference>
<dbReference type="GO" id="GO:0005992">
    <property type="term" value="P:trehalose biosynthetic process"/>
    <property type="evidence" value="ECO:0007669"/>
    <property type="project" value="UniProtKB-UniPathway"/>
</dbReference>
<dbReference type="UniPathway" id="UPA00299"/>
<accession>A0A127MT57</accession>
<keyword evidence="3 4" id="KW-0378">Hydrolase</keyword>
<dbReference type="Gene3D" id="3.30.70.1020">
    <property type="entry name" value="Trehalose-6-phosphate phosphatase related protein, domain 2"/>
    <property type="match status" value="1"/>
</dbReference>
<dbReference type="AlphaFoldDB" id="A0A127MT57"/>
<dbReference type="InterPro" id="IPR036412">
    <property type="entry name" value="HAD-like_sf"/>
</dbReference>
<dbReference type="Proteomes" id="UP000077748">
    <property type="component" value="Chromosome"/>
</dbReference>
<dbReference type="Pfam" id="PF02358">
    <property type="entry name" value="Trehalose_PPase"/>
    <property type="match status" value="1"/>
</dbReference>
<dbReference type="InterPro" id="IPR006379">
    <property type="entry name" value="HAD-SF_hydro_IIB"/>
</dbReference>
<dbReference type="EMBL" id="CP015878">
    <property type="protein sequence ID" value="ANI15545.1"/>
    <property type="molecule type" value="Genomic_DNA"/>
</dbReference>
<comment type="cofactor">
    <cofactor evidence="4">
        <name>Mg(2+)</name>
        <dbReference type="ChEBI" id="CHEBI:18420"/>
    </cofactor>
</comment>
<organism evidence="5 6">
    <name type="scientific">Pseudomonas citronellolis</name>
    <dbReference type="NCBI Taxonomy" id="53408"/>
    <lineage>
        <taxon>Bacteria</taxon>
        <taxon>Pseudomonadati</taxon>
        <taxon>Pseudomonadota</taxon>
        <taxon>Gammaproteobacteria</taxon>
        <taxon>Pseudomonadales</taxon>
        <taxon>Pseudomonadaceae</taxon>
        <taxon>Pseudomonas</taxon>
    </lineage>
</organism>
<evidence type="ECO:0000313" key="6">
    <source>
        <dbReference type="Proteomes" id="UP000077748"/>
    </source>
</evidence>
<gene>
    <name evidence="5" type="ORF">A9C11_16860</name>
</gene>
<dbReference type="InterPro" id="IPR044651">
    <property type="entry name" value="OTSB-like"/>
</dbReference>
<dbReference type="NCBIfam" id="TIGR00685">
    <property type="entry name" value="T6PP"/>
    <property type="match status" value="1"/>
</dbReference>
<dbReference type="GeneID" id="72996055"/>
<dbReference type="CDD" id="cd01627">
    <property type="entry name" value="HAD_TPP"/>
    <property type="match status" value="1"/>
</dbReference>
<reference evidence="5 6" key="1">
    <citation type="submission" date="2016-05" db="EMBL/GenBank/DDBJ databases">
        <title>Genome Sequence of Pseudomonas citronellolis Strain SJTE-3, an Estrogens and Persistent Organic Pollutants degradation strain.</title>
        <authorList>
            <person name="Liang R."/>
        </authorList>
    </citation>
    <scope>NUCLEOTIDE SEQUENCE [LARGE SCALE GENOMIC DNA]</scope>
    <source>
        <strain evidence="5 6">SJTE-3</strain>
    </source>
</reference>
<comment type="similarity">
    <text evidence="2 4">Belongs to the trehalose phosphatase family.</text>
</comment>
<dbReference type="GO" id="GO:0000287">
    <property type="term" value="F:magnesium ion binding"/>
    <property type="evidence" value="ECO:0007669"/>
    <property type="project" value="UniProtKB-ARBA"/>
</dbReference>
<comment type="catalytic activity">
    <reaction evidence="4">
        <text>alpha,alpha-trehalose 6-phosphate + H2O = alpha,alpha-trehalose + phosphate</text>
        <dbReference type="Rhea" id="RHEA:23420"/>
        <dbReference type="ChEBI" id="CHEBI:15377"/>
        <dbReference type="ChEBI" id="CHEBI:16551"/>
        <dbReference type="ChEBI" id="CHEBI:43474"/>
        <dbReference type="ChEBI" id="CHEBI:58429"/>
        <dbReference type="EC" id="3.1.3.12"/>
    </reaction>
</comment>
<dbReference type="SUPFAM" id="SSF56784">
    <property type="entry name" value="HAD-like"/>
    <property type="match status" value="1"/>
</dbReference>
<proteinExistence type="inferred from homology"/>
<name>A0A127MT57_9PSED</name>
<evidence type="ECO:0000256" key="4">
    <source>
        <dbReference type="RuleBase" id="RU361117"/>
    </source>
</evidence>
<evidence type="ECO:0000256" key="2">
    <source>
        <dbReference type="ARBA" id="ARBA00008770"/>
    </source>
</evidence>
<dbReference type="STRING" id="53408.A9C11_16860"/>
<evidence type="ECO:0000256" key="1">
    <source>
        <dbReference type="ARBA" id="ARBA00005199"/>
    </source>
</evidence>
<keyword evidence="4" id="KW-0479">Metal-binding</keyword>
<dbReference type="InterPro" id="IPR023214">
    <property type="entry name" value="HAD_sf"/>
</dbReference>
<keyword evidence="4" id="KW-0460">Magnesium</keyword>
<sequence length="273" mass="28866">MSRPIDSGLADAAIAACGDASARALLDDWLSERDAPCALFLDVDGTLLDIVETPDAVRVPDDLRAALQSLHRQLDGALALVSGRPLAQLDDLFAPLRLPASGGHGAQWRLAGGQPLQQLPAAHLGAPQRDQLLALARRHPGVLAEDKGSSLALHYRAVPEAGPALAAALERLLRGPEGAGLRLLPGKMVFEVLAHASDKAQAIRRFLGEPPFAGRRPLFIGDDHTDEPALALMPQLHGLGLSVGRLAPGARAAFDHPRAVRETLIQATRRTQA</sequence>
<dbReference type="GO" id="GO:0004805">
    <property type="term" value="F:trehalose-phosphatase activity"/>
    <property type="evidence" value="ECO:0007669"/>
    <property type="project" value="UniProtKB-EC"/>
</dbReference>
<comment type="function">
    <text evidence="4">Removes the phosphate from trehalose 6-phosphate to produce free trehalose.</text>
</comment>
<dbReference type="RefSeq" id="WP_061561655.1">
    <property type="nucleotide sequence ID" value="NZ_CP014158.1"/>
</dbReference>
<dbReference type="InterPro" id="IPR003337">
    <property type="entry name" value="Trehalose_PPase"/>
</dbReference>
<evidence type="ECO:0000256" key="3">
    <source>
        <dbReference type="ARBA" id="ARBA00022801"/>
    </source>
</evidence>
<dbReference type="Gene3D" id="3.40.50.1000">
    <property type="entry name" value="HAD superfamily/HAD-like"/>
    <property type="match status" value="1"/>
</dbReference>
<dbReference type="EC" id="3.1.3.12" evidence="4"/>
<evidence type="ECO:0000313" key="5">
    <source>
        <dbReference type="EMBL" id="ANI15545.1"/>
    </source>
</evidence>